<gene>
    <name evidence="1" type="ORF">E5A73_12770</name>
</gene>
<proteinExistence type="predicted"/>
<dbReference type="AlphaFoldDB" id="A0A4S1XDE0"/>
<evidence type="ECO:0000313" key="1">
    <source>
        <dbReference type="EMBL" id="TGX53683.1"/>
    </source>
</evidence>
<organism evidence="1 2">
    <name type="scientific">Sphingomonas gei</name>
    <dbReference type="NCBI Taxonomy" id="1395960"/>
    <lineage>
        <taxon>Bacteria</taxon>
        <taxon>Pseudomonadati</taxon>
        <taxon>Pseudomonadota</taxon>
        <taxon>Alphaproteobacteria</taxon>
        <taxon>Sphingomonadales</taxon>
        <taxon>Sphingomonadaceae</taxon>
        <taxon>Sphingomonas</taxon>
    </lineage>
</organism>
<keyword evidence="2" id="KW-1185">Reference proteome</keyword>
<name>A0A4S1XDE0_9SPHN</name>
<evidence type="ECO:0000313" key="2">
    <source>
        <dbReference type="Proteomes" id="UP000306147"/>
    </source>
</evidence>
<dbReference type="RefSeq" id="WP_135964186.1">
    <property type="nucleotide sequence ID" value="NZ_SRXT01000004.1"/>
</dbReference>
<comment type="caution">
    <text evidence="1">The sequence shown here is derived from an EMBL/GenBank/DDBJ whole genome shotgun (WGS) entry which is preliminary data.</text>
</comment>
<dbReference type="OrthoDB" id="8526268at2"/>
<dbReference type="Proteomes" id="UP000306147">
    <property type="component" value="Unassembled WGS sequence"/>
</dbReference>
<accession>A0A4S1XDE0</accession>
<sequence>MTMMLAPDLLDRRGLALLAFVDGYGRAVDGPVQVRGDGVQVVPKGGGRYALTAATGFETYASTFDSAPAHAATPVQLDCTPASRAYLPRRFKLQLPRDADPAHLNQAGSLFQPVAIELLAAATAKPTGSAVLLRVSVKRSGDGRAVEHALVRAQTDNGLFAARALTDARGEAVLLFPVLPLSFAGAGATVDREIAARVIVDADPAVALFHSPAEVSAAARDAAMRTTGHPDPDALAAALPANFPSGTALRIAAGRQLSLALTWTAP</sequence>
<reference evidence="1 2" key="1">
    <citation type="submission" date="2019-04" db="EMBL/GenBank/DDBJ databases">
        <title>Sphingomonas psychrotolerans sp. nov., isolated from soil in the Tianshan Mountains, Xinjiang, China.</title>
        <authorList>
            <person name="Luo Y."/>
            <person name="Sheng H."/>
        </authorList>
    </citation>
    <scope>NUCLEOTIDE SEQUENCE [LARGE SCALE GENOMIC DNA]</scope>
    <source>
        <strain evidence="1 2">ZFGT-11</strain>
    </source>
</reference>
<dbReference type="EMBL" id="SRXT01000004">
    <property type="protein sequence ID" value="TGX53683.1"/>
    <property type="molecule type" value="Genomic_DNA"/>
</dbReference>
<protein>
    <submittedName>
        <fullName evidence="1">Uncharacterized protein</fullName>
    </submittedName>
</protein>